<evidence type="ECO:0000256" key="2">
    <source>
        <dbReference type="ARBA" id="ARBA00012328"/>
    </source>
</evidence>
<evidence type="ECO:0000256" key="4">
    <source>
        <dbReference type="ARBA" id="ARBA00047944"/>
    </source>
</evidence>
<gene>
    <name evidence="6" type="primary">BnaC05g50640D</name>
    <name evidence="6" type="ORF">GSBRNA2T00083632001</name>
</gene>
<dbReference type="SUPFAM" id="SSF75217">
    <property type="entry name" value="alpha/beta knot"/>
    <property type="match status" value="1"/>
</dbReference>
<keyword evidence="7" id="KW-1185">Reference proteome</keyword>
<reference evidence="6 7" key="1">
    <citation type="journal article" date="2014" name="Science">
        <title>Plant genetics. Early allopolyploid evolution in the post-Neolithic Brassica napus oilseed genome.</title>
        <authorList>
            <person name="Chalhoub B."/>
            <person name="Denoeud F."/>
            <person name="Liu S."/>
            <person name="Parkin I.A."/>
            <person name="Tang H."/>
            <person name="Wang X."/>
            <person name="Chiquet J."/>
            <person name="Belcram H."/>
            <person name="Tong C."/>
            <person name="Samans B."/>
            <person name="Correa M."/>
            <person name="Da Silva C."/>
            <person name="Just J."/>
            <person name="Falentin C."/>
            <person name="Koh C.S."/>
            <person name="Le Clainche I."/>
            <person name="Bernard M."/>
            <person name="Bento P."/>
            <person name="Noel B."/>
            <person name="Labadie K."/>
            <person name="Alberti A."/>
            <person name="Charles M."/>
            <person name="Arnaud D."/>
            <person name="Guo H."/>
            <person name="Daviaud C."/>
            <person name="Alamery S."/>
            <person name="Jabbari K."/>
            <person name="Zhao M."/>
            <person name="Edger P.P."/>
            <person name="Chelaifa H."/>
            <person name="Tack D."/>
            <person name="Lassalle G."/>
            <person name="Mestiri I."/>
            <person name="Schnel N."/>
            <person name="Le Paslier M.C."/>
            <person name="Fan G."/>
            <person name="Renault V."/>
            <person name="Bayer P.E."/>
            <person name="Golicz A.A."/>
            <person name="Manoli S."/>
            <person name="Lee T.H."/>
            <person name="Thi V.H."/>
            <person name="Chalabi S."/>
            <person name="Hu Q."/>
            <person name="Fan C."/>
            <person name="Tollenaere R."/>
            <person name="Lu Y."/>
            <person name="Battail C."/>
            <person name="Shen J."/>
            <person name="Sidebottom C.H."/>
            <person name="Wang X."/>
            <person name="Canaguier A."/>
            <person name="Chauveau A."/>
            <person name="Berard A."/>
            <person name="Deniot G."/>
            <person name="Guan M."/>
            <person name="Liu Z."/>
            <person name="Sun F."/>
            <person name="Lim Y.P."/>
            <person name="Lyons E."/>
            <person name="Town C.D."/>
            <person name="Bancroft I."/>
            <person name="Wang X."/>
            <person name="Meng J."/>
            <person name="Ma J."/>
            <person name="Pires J.C."/>
            <person name="King G.J."/>
            <person name="Brunel D."/>
            <person name="Delourme R."/>
            <person name="Renard M."/>
            <person name="Aury J.M."/>
            <person name="Adams K.L."/>
            <person name="Batley J."/>
            <person name="Snowdon R.J."/>
            <person name="Tost J."/>
            <person name="Edwards D."/>
            <person name="Zhou Y."/>
            <person name="Hua W."/>
            <person name="Sharpe A.G."/>
            <person name="Paterson A.H."/>
            <person name="Guan C."/>
            <person name="Wincker P."/>
        </authorList>
    </citation>
    <scope>NUCLEOTIDE SEQUENCE [LARGE SCALE GENOMIC DNA]</scope>
    <source>
        <strain evidence="7">cv. Darmor-bzh</strain>
    </source>
</reference>
<dbReference type="STRING" id="3708.A0A078I5Y3"/>
<evidence type="ECO:0000256" key="1">
    <source>
        <dbReference type="ARBA" id="ARBA00005528"/>
    </source>
</evidence>
<evidence type="ECO:0000313" key="7">
    <source>
        <dbReference type="Proteomes" id="UP000028999"/>
    </source>
</evidence>
<dbReference type="GO" id="GO:0070042">
    <property type="term" value="F:rRNA (uridine-N3-)-methyltransferase activity"/>
    <property type="evidence" value="ECO:0000318"/>
    <property type="project" value="GO_Central"/>
</dbReference>
<organism evidence="6 7">
    <name type="scientific">Brassica napus</name>
    <name type="common">Rape</name>
    <dbReference type="NCBI Taxonomy" id="3708"/>
    <lineage>
        <taxon>Eukaryota</taxon>
        <taxon>Viridiplantae</taxon>
        <taxon>Streptophyta</taxon>
        <taxon>Embryophyta</taxon>
        <taxon>Tracheophyta</taxon>
        <taxon>Spermatophyta</taxon>
        <taxon>Magnoliopsida</taxon>
        <taxon>eudicotyledons</taxon>
        <taxon>Gunneridae</taxon>
        <taxon>Pentapetalae</taxon>
        <taxon>rosids</taxon>
        <taxon>malvids</taxon>
        <taxon>Brassicales</taxon>
        <taxon>Brassicaceae</taxon>
        <taxon>Brassiceae</taxon>
        <taxon>Brassica</taxon>
    </lineage>
</organism>
<dbReference type="Proteomes" id="UP000028999">
    <property type="component" value="Unassembled WGS sequence"/>
</dbReference>
<evidence type="ECO:0000313" key="6">
    <source>
        <dbReference type="EMBL" id="CDY46275.1"/>
    </source>
</evidence>
<dbReference type="AlphaFoldDB" id="A0A078I5Y3"/>
<dbReference type="EC" id="2.1.1.193" evidence="2"/>
<comment type="similarity">
    <text evidence="1">Belongs to the RNA methyltransferase RsmE family.</text>
</comment>
<sequence length="191" mass="21609">MTHQSRAVLSLFPCFRSSFVVRTLLLSKLFDCMWIVNQGGNHFVKEMSLVTWQVFAAFGTFKGGRACERCATEYQVSATPLLTERSSIICGRPAIYGILGMRMNLYTSYLLSQAKGYIKWYWLTIRSNLIPSWVKFNTGNGADFRRKEVELMLQAGYITVGLGPHRLQAETEIIALLATLVMWSDSQETTA</sequence>
<dbReference type="InterPro" id="IPR006700">
    <property type="entry name" value="RsmE"/>
</dbReference>
<feature type="signal peptide" evidence="5">
    <location>
        <begin position="1"/>
        <end position="23"/>
    </location>
</feature>
<comment type="catalytic activity">
    <reaction evidence="4">
        <text>uridine(1498) in 16S rRNA + S-adenosyl-L-methionine = N(3)-methyluridine(1498) in 16S rRNA + S-adenosyl-L-homocysteine + H(+)</text>
        <dbReference type="Rhea" id="RHEA:42920"/>
        <dbReference type="Rhea" id="RHEA-COMP:10283"/>
        <dbReference type="Rhea" id="RHEA-COMP:10284"/>
        <dbReference type="ChEBI" id="CHEBI:15378"/>
        <dbReference type="ChEBI" id="CHEBI:57856"/>
        <dbReference type="ChEBI" id="CHEBI:59789"/>
        <dbReference type="ChEBI" id="CHEBI:65315"/>
        <dbReference type="ChEBI" id="CHEBI:74502"/>
        <dbReference type="EC" id="2.1.1.193"/>
    </reaction>
</comment>
<dbReference type="Gramene" id="CDY46275">
    <property type="protein sequence ID" value="CDY46275"/>
    <property type="gene ID" value="GSBRNA2T00083632001"/>
</dbReference>
<name>A0A078I5Y3_BRANA</name>
<accession>A0A078I5Y3</accession>
<dbReference type="EMBL" id="LK032657">
    <property type="protein sequence ID" value="CDY46275.1"/>
    <property type="molecule type" value="Genomic_DNA"/>
</dbReference>
<comment type="function">
    <text evidence="3">Specifically methylates the N3 position of the uracil ring of uridine 1498 (m3U1498) in 16S rRNA. Acts on the fully assembled 30S ribosomal subunit.</text>
</comment>
<dbReference type="Gene3D" id="3.40.1280.10">
    <property type="match status" value="1"/>
</dbReference>
<protein>
    <recommendedName>
        <fullName evidence="2">16S rRNA (uracil(1498)-N(3))-methyltransferase</fullName>
        <ecNumber evidence="2">2.1.1.193</ecNumber>
    </recommendedName>
</protein>
<dbReference type="InterPro" id="IPR029026">
    <property type="entry name" value="tRNA_m1G_MTases_N"/>
</dbReference>
<dbReference type="InterPro" id="IPR029028">
    <property type="entry name" value="Alpha/beta_knot_MTases"/>
</dbReference>
<dbReference type="PANTHER" id="PTHR30027:SF3">
    <property type="entry name" value="16S RRNA (URACIL(1498)-N(3))-METHYLTRANSFERASE"/>
    <property type="match status" value="1"/>
</dbReference>
<keyword evidence="5" id="KW-0732">Signal</keyword>
<dbReference type="GO" id="GO:0070475">
    <property type="term" value="P:rRNA base methylation"/>
    <property type="evidence" value="ECO:0000318"/>
    <property type="project" value="GO_Central"/>
</dbReference>
<dbReference type="PANTHER" id="PTHR30027">
    <property type="entry name" value="RIBOSOMAL RNA SMALL SUBUNIT METHYLTRANSFERASE E"/>
    <property type="match status" value="1"/>
</dbReference>
<evidence type="ECO:0000256" key="3">
    <source>
        <dbReference type="ARBA" id="ARBA00025699"/>
    </source>
</evidence>
<feature type="chain" id="PRO_5001737771" description="16S rRNA (uracil(1498)-N(3))-methyltransferase" evidence="5">
    <location>
        <begin position="24"/>
        <end position="191"/>
    </location>
</feature>
<proteinExistence type="inferred from homology"/>
<dbReference type="PaxDb" id="3708-A0A078I5Y3"/>
<evidence type="ECO:0000256" key="5">
    <source>
        <dbReference type="SAM" id="SignalP"/>
    </source>
</evidence>